<proteinExistence type="predicted"/>
<dbReference type="OrthoDB" id="3638628at2"/>
<accession>A0A229RUJ4</accession>
<comment type="caution">
    <text evidence="1">The sequence shown here is derived from an EMBL/GenBank/DDBJ whole genome shotgun (WGS) entry which is preliminary data.</text>
</comment>
<evidence type="ECO:0000313" key="2">
    <source>
        <dbReference type="Proteomes" id="UP000215223"/>
    </source>
</evidence>
<name>A0A229RUJ4_9PSEU</name>
<evidence type="ECO:0000313" key="1">
    <source>
        <dbReference type="EMBL" id="OXM50342.1"/>
    </source>
</evidence>
<dbReference type="Proteomes" id="UP000215223">
    <property type="component" value="Unassembled WGS sequence"/>
</dbReference>
<dbReference type="AlphaFoldDB" id="A0A229RUJ4"/>
<reference evidence="1 2" key="1">
    <citation type="submission" date="2017-07" db="EMBL/GenBank/DDBJ databases">
        <title>Amycolatopsis thailandensis Genome sequencing and assembly.</title>
        <authorList>
            <person name="Kaur N."/>
            <person name="Mayilraj S."/>
        </authorList>
    </citation>
    <scope>NUCLEOTIDE SEQUENCE [LARGE SCALE GENOMIC DNA]</scope>
    <source>
        <strain evidence="1 2">JCM 16380</strain>
    </source>
</reference>
<protein>
    <submittedName>
        <fullName evidence="1">Uncharacterized protein</fullName>
    </submittedName>
</protein>
<keyword evidence="2" id="KW-1185">Reference proteome</keyword>
<organism evidence="1 2">
    <name type="scientific">Amycolatopsis thailandensis</name>
    <dbReference type="NCBI Taxonomy" id="589330"/>
    <lineage>
        <taxon>Bacteria</taxon>
        <taxon>Bacillati</taxon>
        <taxon>Actinomycetota</taxon>
        <taxon>Actinomycetes</taxon>
        <taxon>Pseudonocardiales</taxon>
        <taxon>Pseudonocardiaceae</taxon>
        <taxon>Amycolatopsis</taxon>
    </lineage>
</organism>
<gene>
    <name evidence="1" type="ORF">CFP71_28340</name>
</gene>
<sequence>MSDAALTAPDEHSRALTRLMTSLADISPSAPLPVLRAAWDGLGLARACGLAAATAVPAEWDSRQRNAETVEYLLARELTRTDAANSLTLVLQPATRLSETRGTVWAATMIQSILDFTRTAETVAGATADAATEWDDQRSFRACASLFDELGACWRGERPSYQLRITGTSASPWWEVHPSRGSEQPRRRR</sequence>
<dbReference type="EMBL" id="NMQT01000102">
    <property type="protein sequence ID" value="OXM50342.1"/>
    <property type="molecule type" value="Genomic_DNA"/>
</dbReference>